<comment type="caution">
    <text evidence="8">The sequence shown here is derived from an EMBL/GenBank/DDBJ whole genome shotgun (WGS) entry which is preliminary data.</text>
</comment>
<proteinExistence type="inferred from homology"/>
<feature type="domain" description="N-acetyltransferase" evidence="7">
    <location>
        <begin position="51"/>
        <end position="156"/>
    </location>
</feature>
<comment type="catalytic activity">
    <reaction evidence="6">
        <text>glycyl-tRNA(Gly) + acetyl-CoA = N-acetylglycyl-tRNA(Gly) + CoA + H(+)</text>
        <dbReference type="Rhea" id="RHEA:81867"/>
        <dbReference type="Rhea" id="RHEA-COMP:9683"/>
        <dbReference type="Rhea" id="RHEA-COMP:19766"/>
        <dbReference type="ChEBI" id="CHEBI:15378"/>
        <dbReference type="ChEBI" id="CHEBI:57287"/>
        <dbReference type="ChEBI" id="CHEBI:57288"/>
        <dbReference type="ChEBI" id="CHEBI:78522"/>
        <dbReference type="ChEBI" id="CHEBI:232036"/>
    </reaction>
</comment>
<dbReference type="RefSeq" id="WP_057395640.1">
    <property type="nucleotide sequence ID" value="NZ_LJXB01000004.1"/>
</dbReference>
<dbReference type="InterPro" id="IPR000182">
    <property type="entry name" value="GNAT_dom"/>
</dbReference>
<dbReference type="PANTHER" id="PTHR36449:SF1">
    <property type="entry name" value="ACETYLTRANSFERASE"/>
    <property type="match status" value="1"/>
</dbReference>
<dbReference type="PANTHER" id="PTHR36449">
    <property type="entry name" value="ACETYLTRANSFERASE-RELATED"/>
    <property type="match status" value="1"/>
</dbReference>
<dbReference type="SUPFAM" id="SSF55729">
    <property type="entry name" value="Acyl-CoA N-acyltransferases (Nat)"/>
    <property type="match status" value="1"/>
</dbReference>
<sequence>MRPEATEQTLSLELSAPVKLNETHNVDSFDCGEESINEYLKKKAIKAQASKTATVLVTCLKATNTVVGYYTLSSGTIMRADVVPKKAQRNSPQQHPITVLGRMGVCKTLQGTGLSLDLIQDAVLRALAASEEVASTALVVHPLNDQLVGFYEKAGFLRCPQISPITMMLPFT</sequence>
<dbReference type="Pfam" id="PF00583">
    <property type="entry name" value="Acetyltransf_1"/>
    <property type="match status" value="1"/>
</dbReference>
<evidence type="ECO:0000256" key="3">
    <source>
        <dbReference type="ARBA" id="ARBA00022649"/>
    </source>
</evidence>
<evidence type="ECO:0000256" key="1">
    <source>
        <dbReference type="ARBA" id="ARBA00009342"/>
    </source>
</evidence>
<evidence type="ECO:0000313" key="9">
    <source>
        <dbReference type="Proteomes" id="UP000050349"/>
    </source>
</evidence>
<keyword evidence="5" id="KW-0012">Acyltransferase</keyword>
<dbReference type="InterPro" id="IPR016181">
    <property type="entry name" value="Acyl_CoA_acyltransferase"/>
</dbReference>
<dbReference type="OrthoDB" id="9799147at2"/>
<reference evidence="8 9" key="1">
    <citation type="submission" date="2015-09" db="EMBL/GenBank/DDBJ databases">
        <authorList>
            <consortium name="Swine Surveillance"/>
        </authorList>
    </citation>
    <scope>NUCLEOTIDE SEQUENCE [LARGE SCALE GENOMIC DNA]</scope>
    <source>
        <strain evidence="8 9">S613</strain>
    </source>
</reference>
<dbReference type="GO" id="GO:0016747">
    <property type="term" value="F:acyltransferase activity, transferring groups other than amino-acyl groups"/>
    <property type="evidence" value="ECO:0007669"/>
    <property type="project" value="InterPro"/>
</dbReference>
<keyword evidence="3" id="KW-1277">Toxin-antitoxin system</keyword>
<evidence type="ECO:0000256" key="5">
    <source>
        <dbReference type="ARBA" id="ARBA00023315"/>
    </source>
</evidence>
<evidence type="ECO:0000256" key="6">
    <source>
        <dbReference type="ARBA" id="ARBA00049880"/>
    </source>
</evidence>
<accession>A0A0N8NY73</accession>
<keyword evidence="2" id="KW-0678">Repressor</keyword>
<name>A0A0N8NY73_PSEFL</name>
<gene>
    <name evidence="8" type="ORF">AN403_6259</name>
</gene>
<organism evidence="8 9">
    <name type="scientific">Pseudomonas fluorescens</name>
    <dbReference type="NCBI Taxonomy" id="294"/>
    <lineage>
        <taxon>Bacteria</taxon>
        <taxon>Pseudomonadati</taxon>
        <taxon>Pseudomonadota</taxon>
        <taxon>Gammaproteobacteria</taxon>
        <taxon>Pseudomonadales</taxon>
        <taxon>Pseudomonadaceae</taxon>
        <taxon>Pseudomonas</taxon>
    </lineage>
</organism>
<evidence type="ECO:0000313" key="8">
    <source>
        <dbReference type="EMBL" id="KPU62201.1"/>
    </source>
</evidence>
<evidence type="ECO:0000256" key="4">
    <source>
        <dbReference type="ARBA" id="ARBA00022679"/>
    </source>
</evidence>
<dbReference type="EMBL" id="LJXB01000004">
    <property type="protein sequence ID" value="KPU62201.1"/>
    <property type="molecule type" value="Genomic_DNA"/>
</dbReference>
<dbReference type="AlphaFoldDB" id="A0A0N8NY73"/>
<dbReference type="Proteomes" id="UP000050349">
    <property type="component" value="Unassembled WGS sequence"/>
</dbReference>
<keyword evidence="4" id="KW-0808">Transferase</keyword>
<protein>
    <recommendedName>
        <fullName evidence="7">N-acetyltransferase domain-containing protein</fullName>
    </recommendedName>
</protein>
<dbReference type="Gene3D" id="3.40.630.30">
    <property type="match status" value="1"/>
</dbReference>
<evidence type="ECO:0000256" key="2">
    <source>
        <dbReference type="ARBA" id="ARBA00022491"/>
    </source>
</evidence>
<dbReference type="PATRIC" id="fig|294.162.peg.7"/>
<comment type="similarity">
    <text evidence="1">Belongs to the acetyltransferase family. GNAT subfamily.</text>
</comment>
<evidence type="ECO:0000259" key="7">
    <source>
        <dbReference type="Pfam" id="PF00583"/>
    </source>
</evidence>